<dbReference type="InterPro" id="IPR050796">
    <property type="entry name" value="SCF_F-box_component"/>
</dbReference>
<dbReference type="InterPro" id="IPR036047">
    <property type="entry name" value="F-box-like_dom_sf"/>
</dbReference>
<dbReference type="InterPro" id="IPR013187">
    <property type="entry name" value="F-box-assoc_dom_typ3"/>
</dbReference>
<protein>
    <recommendedName>
        <fullName evidence="1">F-box domain-containing protein</fullName>
    </recommendedName>
</protein>
<dbReference type="SMART" id="SM00256">
    <property type="entry name" value="FBOX"/>
    <property type="match status" value="1"/>
</dbReference>
<proteinExistence type="predicted"/>
<sequence>MQQEDERGKELPREILVQIFCKLPAKVVGQLSSVCKSWYEIVTDPTFIAMHVDWCAKNQTGFEYLISYTGSEISRLRRKSFDFKETLRLPQDQNSLKFKLKLVGSCHGLLCLTTQAGRPYIGAHTYLWNPLIGVLKKLRGLSGKLKKLSCMHVRRRGNAFGFGFDSGTGDYKVFQIVRLNLRGKDGGGGHRWVTTKWVYSLATNSWKQVKEADDDDDAFPTEPDTYYYTTYVNGACYWMQTRDPFSSTVIKWFDFSDETIRKTKLPVDDYYDDDDDKDTNMTMGSLNNSLALFVTHLEEQPPPTVNVVNVWLLKKDIESSSTSSSSSSFLWVKQLSAVLSQYHLWYIKTGLDDEILPLRYRSISGTEWRCGLNIYDIKKQTITEVDDDIYHERVPEIFTYSESLLLPS</sequence>
<reference evidence="2" key="1">
    <citation type="submission" date="2020-03" db="EMBL/GenBank/DDBJ databases">
        <title>A high-quality chromosome-level genome assembly of a woody plant with both climbing and erect habits, Rhamnella rubrinervis.</title>
        <authorList>
            <person name="Lu Z."/>
            <person name="Yang Y."/>
            <person name="Zhu X."/>
            <person name="Sun Y."/>
        </authorList>
    </citation>
    <scope>NUCLEOTIDE SEQUENCE</scope>
    <source>
        <strain evidence="2">BYM</strain>
        <tissue evidence="2">Leaf</tissue>
    </source>
</reference>
<accession>A0A8K0MP24</accession>
<name>A0A8K0MP24_9ROSA</name>
<dbReference type="SUPFAM" id="SSF81383">
    <property type="entry name" value="F-box domain"/>
    <property type="match status" value="1"/>
</dbReference>
<dbReference type="PROSITE" id="PS50181">
    <property type="entry name" value="FBOX"/>
    <property type="match status" value="1"/>
</dbReference>
<dbReference type="PANTHER" id="PTHR31672">
    <property type="entry name" value="BNACNNG10540D PROTEIN"/>
    <property type="match status" value="1"/>
</dbReference>
<evidence type="ECO:0000313" key="3">
    <source>
        <dbReference type="Proteomes" id="UP000796880"/>
    </source>
</evidence>
<keyword evidence="3" id="KW-1185">Reference proteome</keyword>
<dbReference type="InterPro" id="IPR001810">
    <property type="entry name" value="F-box_dom"/>
</dbReference>
<gene>
    <name evidence="2" type="ORF">FNV43_RR03866</name>
</gene>
<evidence type="ECO:0000259" key="1">
    <source>
        <dbReference type="PROSITE" id="PS50181"/>
    </source>
</evidence>
<dbReference type="Pfam" id="PF12937">
    <property type="entry name" value="F-box-like"/>
    <property type="match status" value="1"/>
</dbReference>
<dbReference type="Proteomes" id="UP000796880">
    <property type="component" value="Unassembled WGS sequence"/>
</dbReference>
<dbReference type="EMBL" id="VOIH02000002">
    <property type="protein sequence ID" value="KAF3453426.1"/>
    <property type="molecule type" value="Genomic_DNA"/>
</dbReference>
<organism evidence="2 3">
    <name type="scientific">Rhamnella rubrinervis</name>
    <dbReference type="NCBI Taxonomy" id="2594499"/>
    <lineage>
        <taxon>Eukaryota</taxon>
        <taxon>Viridiplantae</taxon>
        <taxon>Streptophyta</taxon>
        <taxon>Embryophyta</taxon>
        <taxon>Tracheophyta</taxon>
        <taxon>Spermatophyta</taxon>
        <taxon>Magnoliopsida</taxon>
        <taxon>eudicotyledons</taxon>
        <taxon>Gunneridae</taxon>
        <taxon>Pentapetalae</taxon>
        <taxon>rosids</taxon>
        <taxon>fabids</taxon>
        <taxon>Rosales</taxon>
        <taxon>Rhamnaceae</taxon>
        <taxon>rhamnoid group</taxon>
        <taxon>Rhamneae</taxon>
        <taxon>Rhamnella</taxon>
    </lineage>
</organism>
<dbReference type="Gene3D" id="1.20.1280.50">
    <property type="match status" value="1"/>
</dbReference>
<comment type="caution">
    <text evidence="2">The sequence shown here is derived from an EMBL/GenBank/DDBJ whole genome shotgun (WGS) entry which is preliminary data.</text>
</comment>
<dbReference type="AlphaFoldDB" id="A0A8K0MP24"/>
<feature type="domain" description="F-box" evidence="1">
    <location>
        <begin position="5"/>
        <end position="50"/>
    </location>
</feature>
<evidence type="ECO:0000313" key="2">
    <source>
        <dbReference type="EMBL" id="KAF3453426.1"/>
    </source>
</evidence>
<dbReference type="PANTHER" id="PTHR31672:SF13">
    <property type="entry name" value="F-BOX PROTEIN CPR30-LIKE"/>
    <property type="match status" value="1"/>
</dbReference>
<dbReference type="NCBIfam" id="TIGR01640">
    <property type="entry name" value="F_box_assoc_1"/>
    <property type="match status" value="1"/>
</dbReference>
<dbReference type="InterPro" id="IPR017451">
    <property type="entry name" value="F-box-assoc_interact_dom"/>
</dbReference>
<dbReference type="Pfam" id="PF08268">
    <property type="entry name" value="FBA_3"/>
    <property type="match status" value="1"/>
</dbReference>
<dbReference type="OrthoDB" id="1166304at2759"/>